<dbReference type="InterPro" id="IPR024845">
    <property type="entry name" value="NHS-like"/>
</dbReference>
<name>A0A9Q0XD97_9SAUR</name>
<evidence type="ECO:0000256" key="1">
    <source>
        <dbReference type="SAM" id="MobiDB-lite"/>
    </source>
</evidence>
<evidence type="ECO:0000313" key="3">
    <source>
        <dbReference type="Proteomes" id="UP001142489"/>
    </source>
</evidence>
<feature type="region of interest" description="Disordered" evidence="1">
    <location>
        <begin position="123"/>
        <end position="160"/>
    </location>
</feature>
<feature type="region of interest" description="Disordered" evidence="1">
    <location>
        <begin position="203"/>
        <end position="245"/>
    </location>
</feature>
<feature type="region of interest" description="Disordered" evidence="1">
    <location>
        <begin position="1"/>
        <end position="84"/>
    </location>
</feature>
<evidence type="ECO:0000313" key="2">
    <source>
        <dbReference type="EMBL" id="KAJ7310258.1"/>
    </source>
</evidence>
<feature type="compositionally biased region" description="Basic and acidic residues" evidence="1">
    <location>
        <begin position="1"/>
        <end position="12"/>
    </location>
</feature>
<sequence length="297" mass="32153">MVSRRPEPRWDVDAWSPVESPSPVGTVSPAQPSPGSFFCPVRRLSEDSLEEEQQQQQLPTLPAERTPRRESRKAKVPPPVPKKPSVLYLPLVASPLHPAAGHGDARLPASPVIMLDEDSPYPELAAGQVPSPGAHEVNVSPLPPDSSWGDISGNSADLRADEKNFVNEKTAESITEEDDEVFVTSRTTEDLFTVIHRSKRKLLGWKEPSDAFGNRPNSQAPSKNAVGPPSNECPPGNTRTSSRNEDFKALLQKKGGKGATGIRTSAAELLKTTNPLARRVMTEFTVDGAIQGPKVQP</sequence>
<dbReference type="OrthoDB" id="9906533at2759"/>
<dbReference type="EMBL" id="JAPFRF010000015">
    <property type="protein sequence ID" value="KAJ7310258.1"/>
    <property type="molecule type" value="Genomic_DNA"/>
</dbReference>
<protein>
    <recommendedName>
        <fullName evidence="4">NHS-like protein 2</fullName>
    </recommendedName>
</protein>
<dbReference type="PANTHER" id="PTHR23039">
    <property type="entry name" value="NANCE-HORAN SYNDROME PROTEIN"/>
    <property type="match status" value="1"/>
</dbReference>
<comment type="caution">
    <text evidence="2">The sequence shown here is derived from an EMBL/GenBank/DDBJ whole genome shotgun (WGS) entry which is preliminary data.</text>
</comment>
<dbReference type="Pfam" id="PF15273">
    <property type="entry name" value="NHS"/>
    <property type="match status" value="1"/>
</dbReference>
<accession>A0A9Q0XD97</accession>
<organism evidence="2 3">
    <name type="scientific">Phrynocephalus forsythii</name>
    <dbReference type="NCBI Taxonomy" id="171643"/>
    <lineage>
        <taxon>Eukaryota</taxon>
        <taxon>Metazoa</taxon>
        <taxon>Chordata</taxon>
        <taxon>Craniata</taxon>
        <taxon>Vertebrata</taxon>
        <taxon>Euteleostomi</taxon>
        <taxon>Lepidosauria</taxon>
        <taxon>Squamata</taxon>
        <taxon>Bifurcata</taxon>
        <taxon>Unidentata</taxon>
        <taxon>Episquamata</taxon>
        <taxon>Toxicofera</taxon>
        <taxon>Iguania</taxon>
        <taxon>Acrodonta</taxon>
        <taxon>Agamidae</taxon>
        <taxon>Agaminae</taxon>
        <taxon>Phrynocephalus</taxon>
    </lineage>
</organism>
<gene>
    <name evidence="2" type="ORF">JRQ81_007157</name>
</gene>
<feature type="compositionally biased region" description="Polar residues" evidence="1">
    <location>
        <begin position="23"/>
        <end position="34"/>
    </location>
</feature>
<evidence type="ECO:0008006" key="4">
    <source>
        <dbReference type="Google" id="ProtNLM"/>
    </source>
</evidence>
<keyword evidence="3" id="KW-1185">Reference proteome</keyword>
<dbReference type="AlphaFoldDB" id="A0A9Q0XD97"/>
<dbReference type="Proteomes" id="UP001142489">
    <property type="component" value="Unassembled WGS sequence"/>
</dbReference>
<proteinExistence type="predicted"/>
<reference evidence="2" key="1">
    <citation type="journal article" date="2023" name="DNA Res.">
        <title>Chromosome-level genome assembly of Phrynocephalus forsythii using third-generation DNA sequencing and Hi-C analysis.</title>
        <authorList>
            <person name="Qi Y."/>
            <person name="Zhao W."/>
            <person name="Zhao Y."/>
            <person name="Niu C."/>
            <person name="Cao S."/>
            <person name="Zhang Y."/>
        </authorList>
    </citation>
    <scope>NUCLEOTIDE SEQUENCE</scope>
    <source>
        <tissue evidence="2">Muscle</tissue>
    </source>
</reference>
<dbReference type="PANTHER" id="PTHR23039:SF2">
    <property type="entry name" value="NHS-LIKE PROTEIN 2"/>
    <property type="match status" value="1"/>
</dbReference>
<dbReference type="GO" id="GO:0030154">
    <property type="term" value="P:cell differentiation"/>
    <property type="evidence" value="ECO:0007669"/>
    <property type="project" value="TreeGrafter"/>
</dbReference>